<dbReference type="SUPFAM" id="SSF46785">
    <property type="entry name" value="Winged helix' DNA-binding domain"/>
    <property type="match status" value="1"/>
</dbReference>
<dbReference type="InterPro" id="IPR011711">
    <property type="entry name" value="GntR_C"/>
</dbReference>
<keyword evidence="3" id="KW-0804">Transcription</keyword>
<reference evidence="5 6" key="1">
    <citation type="submission" date="2018-08" db="EMBL/GenBank/DDBJ databases">
        <title>Bacillus chawlae sp. nov., Bacillus glennii sp. nov., and Bacillus saganii sp. nov. Isolated from the Vehicle Assembly Building at Kennedy Space Center where the Viking Spacecraft were Assembled.</title>
        <authorList>
            <person name="Seuylemezian A."/>
            <person name="Vaishampayan P."/>
        </authorList>
    </citation>
    <scope>NUCLEOTIDE SEQUENCE [LARGE SCALE GENOMIC DNA]</scope>
    <source>
        <strain evidence="5 6">V47-23a</strain>
    </source>
</reference>
<dbReference type="Gene3D" id="1.20.120.530">
    <property type="entry name" value="GntR ligand-binding domain-like"/>
    <property type="match status" value="1"/>
</dbReference>
<comment type="caution">
    <text evidence="5">The sequence shown here is derived from an EMBL/GenBank/DDBJ whole genome shotgun (WGS) entry which is preliminary data.</text>
</comment>
<name>A0A372LQM3_9BACI</name>
<organism evidence="5 6">
    <name type="scientific">Peribacillus saganii</name>
    <dbReference type="NCBI Taxonomy" id="2303992"/>
    <lineage>
        <taxon>Bacteria</taxon>
        <taxon>Bacillati</taxon>
        <taxon>Bacillota</taxon>
        <taxon>Bacilli</taxon>
        <taxon>Bacillales</taxon>
        <taxon>Bacillaceae</taxon>
        <taxon>Peribacillus</taxon>
    </lineage>
</organism>
<dbReference type="Pfam" id="PF00392">
    <property type="entry name" value="GntR"/>
    <property type="match status" value="1"/>
</dbReference>
<keyword evidence="2" id="KW-0238">DNA-binding</keyword>
<evidence type="ECO:0000313" key="5">
    <source>
        <dbReference type="EMBL" id="RFU70501.1"/>
    </source>
</evidence>
<accession>A0A372LQM3</accession>
<sequence>MPRIPKHTPLHVQVYGVLRSKIIDGDYTPGESIVEAALSEELGVSRSPIREAIRLLEQDGLIMQEGSQKIIRKFTIKDIKEVYQCRTGLEILAANLATNNITSPLIDRLQELLQLSEKATYENDHKNVVKYNILFHNAIVHASDNLTLINIYQNLSGLFMYYRNSIFHNYHRDEKFLDEHKRIIQSIASGDPISAENSMKDHMEANMKDFFQFVLNKREQISSC</sequence>
<dbReference type="EMBL" id="QVTE01000015">
    <property type="protein sequence ID" value="RFU70501.1"/>
    <property type="molecule type" value="Genomic_DNA"/>
</dbReference>
<dbReference type="Gene3D" id="1.10.10.10">
    <property type="entry name" value="Winged helix-like DNA-binding domain superfamily/Winged helix DNA-binding domain"/>
    <property type="match status" value="1"/>
</dbReference>
<keyword evidence="1" id="KW-0805">Transcription regulation</keyword>
<dbReference type="SUPFAM" id="SSF48008">
    <property type="entry name" value="GntR ligand-binding domain-like"/>
    <property type="match status" value="1"/>
</dbReference>
<dbReference type="GO" id="GO:0003677">
    <property type="term" value="F:DNA binding"/>
    <property type="evidence" value="ECO:0007669"/>
    <property type="project" value="UniProtKB-KW"/>
</dbReference>
<dbReference type="InterPro" id="IPR000524">
    <property type="entry name" value="Tscrpt_reg_HTH_GntR"/>
</dbReference>
<evidence type="ECO:0000256" key="3">
    <source>
        <dbReference type="ARBA" id="ARBA00023163"/>
    </source>
</evidence>
<dbReference type="RefSeq" id="WP_117325755.1">
    <property type="nucleotide sequence ID" value="NZ_QVTE01000015.1"/>
</dbReference>
<dbReference type="PANTHER" id="PTHR43537">
    <property type="entry name" value="TRANSCRIPTIONAL REGULATOR, GNTR FAMILY"/>
    <property type="match status" value="1"/>
</dbReference>
<dbReference type="InterPro" id="IPR036390">
    <property type="entry name" value="WH_DNA-bd_sf"/>
</dbReference>
<dbReference type="PRINTS" id="PR00035">
    <property type="entry name" value="HTHGNTR"/>
</dbReference>
<dbReference type="GO" id="GO:0003700">
    <property type="term" value="F:DNA-binding transcription factor activity"/>
    <property type="evidence" value="ECO:0007669"/>
    <property type="project" value="InterPro"/>
</dbReference>
<dbReference type="Proteomes" id="UP000264541">
    <property type="component" value="Unassembled WGS sequence"/>
</dbReference>
<evidence type="ECO:0000313" key="6">
    <source>
        <dbReference type="Proteomes" id="UP000264541"/>
    </source>
</evidence>
<dbReference type="SMART" id="SM00895">
    <property type="entry name" value="FCD"/>
    <property type="match status" value="1"/>
</dbReference>
<evidence type="ECO:0000256" key="2">
    <source>
        <dbReference type="ARBA" id="ARBA00023125"/>
    </source>
</evidence>
<dbReference type="OrthoDB" id="114741at2"/>
<proteinExistence type="predicted"/>
<feature type="domain" description="HTH gntR-type" evidence="4">
    <location>
        <begin position="8"/>
        <end position="74"/>
    </location>
</feature>
<dbReference type="InterPro" id="IPR008920">
    <property type="entry name" value="TF_FadR/GntR_C"/>
</dbReference>
<dbReference type="AlphaFoldDB" id="A0A372LQM3"/>
<dbReference type="PANTHER" id="PTHR43537:SF5">
    <property type="entry name" value="UXU OPERON TRANSCRIPTIONAL REGULATOR"/>
    <property type="match status" value="1"/>
</dbReference>
<evidence type="ECO:0000256" key="1">
    <source>
        <dbReference type="ARBA" id="ARBA00023015"/>
    </source>
</evidence>
<gene>
    <name evidence="5" type="ORF">D0469_06095</name>
</gene>
<dbReference type="Pfam" id="PF07729">
    <property type="entry name" value="FCD"/>
    <property type="match status" value="1"/>
</dbReference>
<keyword evidence="6" id="KW-1185">Reference proteome</keyword>
<protein>
    <submittedName>
        <fullName evidence="5">GntR family transcriptional regulator</fullName>
    </submittedName>
</protein>
<dbReference type="SMART" id="SM00345">
    <property type="entry name" value="HTH_GNTR"/>
    <property type="match status" value="1"/>
</dbReference>
<dbReference type="PROSITE" id="PS50949">
    <property type="entry name" value="HTH_GNTR"/>
    <property type="match status" value="1"/>
</dbReference>
<dbReference type="CDD" id="cd07377">
    <property type="entry name" value="WHTH_GntR"/>
    <property type="match status" value="1"/>
</dbReference>
<evidence type="ECO:0000259" key="4">
    <source>
        <dbReference type="PROSITE" id="PS50949"/>
    </source>
</evidence>
<dbReference type="InterPro" id="IPR036388">
    <property type="entry name" value="WH-like_DNA-bd_sf"/>
</dbReference>